<comment type="caution">
    <text evidence="1">The sequence shown here is derived from an EMBL/GenBank/DDBJ whole genome shotgun (WGS) entry which is preliminary data.</text>
</comment>
<dbReference type="Proteomes" id="UP000729913">
    <property type="component" value="Unassembled WGS sequence"/>
</dbReference>
<dbReference type="EMBL" id="JAAOIC020000060">
    <property type="protein sequence ID" value="KAG8035409.1"/>
    <property type="molecule type" value="Genomic_DNA"/>
</dbReference>
<proteinExistence type="predicted"/>
<accession>A0A8J5RA96</accession>
<gene>
    <name evidence="1" type="ORF">G9C98_006855</name>
</gene>
<reference evidence="1" key="1">
    <citation type="submission" date="2020-03" db="EMBL/GenBank/DDBJ databases">
        <authorList>
            <person name="Chebbi M.A."/>
            <person name="Drezen J.M."/>
        </authorList>
    </citation>
    <scope>NUCLEOTIDE SEQUENCE</scope>
    <source>
        <tissue evidence="1">Whole body</tissue>
    </source>
</reference>
<evidence type="ECO:0000313" key="1">
    <source>
        <dbReference type="EMBL" id="KAG8035409.1"/>
    </source>
</evidence>
<reference evidence="1" key="2">
    <citation type="submission" date="2021-04" db="EMBL/GenBank/DDBJ databases">
        <title>Genome-wide patterns of bracovirus chromosomal integration into multiple host tissues during parasitism.</title>
        <authorList>
            <person name="Chebbi M.A.C."/>
        </authorList>
    </citation>
    <scope>NUCLEOTIDE SEQUENCE</scope>
    <source>
        <tissue evidence="1">Whole body</tissue>
    </source>
</reference>
<protein>
    <submittedName>
        <fullName evidence="1">Uncharacterized protein</fullName>
    </submittedName>
</protein>
<organism evidence="1 2">
    <name type="scientific">Cotesia typhae</name>
    <dbReference type="NCBI Taxonomy" id="2053667"/>
    <lineage>
        <taxon>Eukaryota</taxon>
        <taxon>Metazoa</taxon>
        <taxon>Ecdysozoa</taxon>
        <taxon>Arthropoda</taxon>
        <taxon>Hexapoda</taxon>
        <taxon>Insecta</taxon>
        <taxon>Pterygota</taxon>
        <taxon>Neoptera</taxon>
        <taxon>Endopterygota</taxon>
        <taxon>Hymenoptera</taxon>
        <taxon>Apocrita</taxon>
        <taxon>Ichneumonoidea</taxon>
        <taxon>Braconidae</taxon>
        <taxon>Microgastrinae</taxon>
        <taxon>Cotesia</taxon>
    </lineage>
</organism>
<keyword evidence="2" id="KW-1185">Reference proteome</keyword>
<dbReference type="AlphaFoldDB" id="A0A8J5RA96"/>
<evidence type="ECO:0000313" key="2">
    <source>
        <dbReference type="Proteomes" id="UP000729913"/>
    </source>
</evidence>
<sequence length="77" mass="9135">MEKPETHCDERYPETGGDFCARWSRSRQRYHLQGHCQKDKLCPFISWGSSQGRAEQARLGVWRTYQGSYCRWNHRAG</sequence>
<name>A0A8J5RA96_9HYME</name>